<reference evidence="2" key="3">
    <citation type="submission" date="2015-06" db="UniProtKB">
        <authorList>
            <consortium name="EnsemblMetazoa"/>
        </authorList>
    </citation>
    <scope>IDENTIFICATION</scope>
</reference>
<dbReference type="EMBL" id="AMQM01004316">
    <property type="status" value="NOT_ANNOTATED_CDS"/>
    <property type="molecule type" value="Genomic_DNA"/>
</dbReference>
<dbReference type="HOGENOM" id="CLU_1798534_0_0_1"/>
<dbReference type="Proteomes" id="UP000015101">
    <property type="component" value="Unassembled WGS sequence"/>
</dbReference>
<dbReference type="EMBL" id="KB096502">
    <property type="protein sequence ID" value="ESO04330.1"/>
    <property type="molecule type" value="Genomic_DNA"/>
</dbReference>
<gene>
    <name evidence="2" type="primary">20204177</name>
    <name evidence="1" type="ORF">HELRODRAFT_172691</name>
</gene>
<evidence type="ECO:0000313" key="3">
    <source>
        <dbReference type="Proteomes" id="UP000015101"/>
    </source>
</evidence>
<dbReference type="EnsemblMetazoa" id="HelroT172691">
    <property type="protein sequence ID" value="HelroP172691"/>
    <property type="gene ID" value="HelroG172691"/>
</dbReference>
<name>T1F5S8_HELRO</name>
<dbReference type="KEGG" id="hro:HELRODRAFT_172691"/>
<keyword evidence="3" id="KW-1185">Reference proteome</keyword>
<evidence type="ECO:0000313" key="1">
    <source>
        <dbReference type="EMBL" id="ESO04330.1"/>
    </source>
</evidence>
<dbReference type="CTD" id="20204177"/>
<accession>T1F5S8</accession>
<reference evidence="3" key="1">
    <citation type="submission" date="2012-12" db="EMBL/GenBank/DDBJ databases">
        <authorList>
            <person name="Hellsten U."/>
            <person name="Grimwood J."/>
            <person name="Chapman J.A."/>
            <person name="Shapiro H."/>
            <person name="Aerts A."/>
            <person name="Otillar R.P."/>
            <person name="Terry A.Y."/>
            <person name="Boore J.L."/>
            <person name="Simakov O."/>
            <person name="Marletaz F."/>
            <person name="Cho S.-J."/>
            <person name="Edsinger-Gonzales E."/>
            <person name="Havlak P."/>
            <person name="Kuo D.-H."/>
            <person name="Larsson T."/>
            <person name="Lv J."/>
            <person name="Arendt D."/>
            <person name="Savage R."/>
            <person name="Osoegawa K."/>
            <person name="de Jong P."/>
            <person name="Lindberg D.R."/>
            <person name="Seaver E.C."/>
            <person name="Weisblat D.A."/>
            <person name="Putnam N.H."/>
            <person name="Grigoriev I.V."/>
            <person name="Rokhsar D.S."/>
        </authorList>
    </citation>
    <scope>NUCLEOTIDE SEQUENCE</scope>
</reference>
<dbReference type="InParanoid" id="T1F5S8"/>
<proteinExistence type="predicted"/>
<organism evidence="2 3">
    <name type="scientific">Helobdella robusta</name>
    <name type="common">Californian leech</name>
    <dbReference type="NCBI Taxonomy" id="6412"/>
    <lineage>
        <taxon>Eukaryota</taxon>
        <taxon>Metazoa</taxon>
        <taxon>Spiralia</taxon>
        <taxon>Lophotrochozoa</taxon>
        <taxon>Annelida</taxon>
        <taxon>Clitellata</taxon>
        <taxon>Hirudinea</taxon>
        <taxon>Rhynchobdellida</taxon>
        <taxon>Glossiphoniidae</taxon>
        <taxon>Helobdella</taxon>
    </lineage>
</organism>
<sequence>MSMRTCSFGPEARIELKATGIINIHGFYVNLGKFMQHRGNLCKFIQARGKFRESFEPYFVVPSWLWARYNEDLMERMCDKAAYTRLLHGLGFEFWVASDDFILLLLHPLSDVTKKYFIYQDMQRFFFICIIKRCHYILSFENIN</sequence>
<dbReference type="RefSeq" id="XP_009017599.1">
    <property type="nucleotide sequence ID" value="XM_009019351.1"/>
</dbReference>
<dbReference type="OrthoDB" id="411524at2759"/>
<dbReference type="GeneID" id="20204177"/>
<evidence type="ECO:0000313" key="2">
    <source>
        <dbReference type="EnsemblMetazoa" id="HelroP172691"/>
    </source>
</evidence>
<reference evidence="1 3" key="2">
    <citation type="journal article" date="2013" name="Nature">
        <title>Insights into bilaterian evolution from three spiralian genomes.</title>
        <authorList>
            <person name="Simakov O."/>
            <person name="Marletaz F."/>
            <person name="Cho S.J."/>
            <person name="Edsinger-Gonzales E."/>
            <person name="Havlak P."/>
            <person name="Hellsten U."/>
            <person name="Kuo D.H."/>
            <person name="Larsson T."/>
            <person name="Lv J."/>
            <person name="Arendt D."/>
            <person name="Savage R."/>
            <person name="Osoegawa K."/>
            <person name="de Jong P."/>
            <person name="Grimwood J."/>
            <person name="Chapman J.A."/>
            <person name="Shapiro H."/>
            <person name="Aerts A."/>
            <person name="Otillar R.P."/>
            <person name="Terry A.Y."/>
            <person name="Boore J.L."/>
            <person name="Grigoriev I.V."/>
            <person name="Lindberg D.R."/>
            <person name="Seaver E.C."/>
            <person name="Weisblat D.A."/>
            <person name="Putnam N.H."/>
            <person name="Rokhsar D.S."/>
        </authorList>
    </citation>
    <scope>NUCLEOTIDE SEQUENCE</scope>
</reference>
<protein>
    <submittedName>
        <fullName evidence="1 2">Uncharacterized protein</fullName>
    </submittedName>
</protein>
<dbReference type="AlphaFoldDB" id="T1F5S8"/>